<feature type="region of interest" description="Disordered" evidence="1">
    <location>
        <begin position="45"/>
        <end position="73"/>
    </location>
</feature>
<gene>
    <name evidence="2" type="ORF">ACFP2T_36220</name>
</gene>
<proteinExistence type="predicted"/>
<accession>A0ABW1KLA0</accession>
<protein>
    <recommendedName>
        <fullName evidence="4">Beta-lactamase-related domain-containing protein</fullName>
    </recommendedName>
</protein>
<comment type="caution">
    <text evidence="2">The sequence shown here is derived from an EMBL/GenBank/DDBJ whole genome shotgun (WGS) entry which is preliminary data.</text>
</comment>
<evidence type="ECO:0000256" key="1">
    <source>
        <dbReference type="SAM" id="MobiDB-lite"/>
    </source>
</evidence>
<sequence length="73" mass="7683">MAAGGKADTTVRHLLSHQAGLVGVDGGFQFDDLYDDRALAARLAGSARTGDRDNRTRLPRVHAGSAPRDPGVQ</sequence>
<dbReference type="RefSeq" id="WP_377430054.1">
    <property type="nucleotide sequence ID" value="NZ_JBHSPR010000048.1"/>
</dbReference>
<keyword evidence="3" id="KW-1185">Reference proteome</keyword>
<reference evidence="3" key="1">
    <citation type="journal article" date="2019" name="Int. J. Syst. Evol. Microbiol.">
        <title>The Global Catalogue of Microorganisms (GCM) 10K type strain sequencing project: providing services to taxonomists for standard genome sequencing and annotation.</title>
        <authorList>
            <consortium name="The Broad Institute Genomics Platform"/>
            <consortium name="The Broad Institute Genome Sequencing Center for Infectious Disease"/>
            <person name="Wu L."/>
            <person name="Ma J."/>
        </authorList>
    </citation>
    <scope>NUCLEOTIDE SEQUENCE [LARGE SCALE GENOMIC DNA]</scope>
    <source>
        <strain evidence="3">ZS-35-S2</strain>
    </source>
</reference>
<organism evidence="2 3">
    <name type="scientific">Plantactinospora solaniradicis</name>
    <dbReference type="NCBI Taxonomy" id="1723736"/>
    <lineage>
        <taxon>Bacteria</taxon>
        <taxon>Bacillati</taxon>
        <taxon>Actinomycetota</taxon>
        <taxon>Actinomycetes</taxon>
        <taxon>Micromonosporales</taxon>
        <taxon>Micromonosporaceae</taxon>
        <taxon>Plantactinospora</taxon>
    </lineage>
</organism>
<dbReference type="SUPFAM" id="SSF56601">
    <property type="entry name" value="beta-lactamase/transpeptidase-like"/>
    <property type="match status" value="1"/>
</dbReference>
<dbReference type="EMBL" id="JBHSPR010000048">
    <property type="protein sequence ID" value="MFC6021603.1"/>
    <property type="molecule type" value="Genomic_DNA"/>
</dbReference>
<evidence type="ECO:0000313" key="3">
    <source>
        <dbReference type="Proteomes" id="UP001596203"/>
    </source>
</evidence>
<dbReference type="Proteomes" id="UP001596203">
    <property type="component" value="Unassembled WGS sequence"/>
</dbReference>
<name>A0ABW1KLA0_9ACTN</name>
<evidence type="ECO:0000313" key="2">
    <source>
        <dbReference type="EMBL" id="MFC6021603.1"/>
    </source>
</evidence>
<evidence type="ECO:0008006" key="4">
    <source>
        <dbReference type="Google" id="ProtNLM"/>
    </source>
</evidence>
<dbReference type="InterPro" id="IPR012338">
    <property type="entry name" value="Beta-lactam/transpept-like"/>
</dbReference>
<dbReference type="Gene3D" id="3.40.710.10">
    <property type="entry name" value="DD-peptidase/beta-lactamase superfamily"/>
    <property type="match status" value="1"/>
</dbReference>